<feature type="domain" description="DNA polymerase III subunit delta C-terminal" evidence="11">
    <location>
        <begin position="213"/>
        <end position="329"/>
    </location>
</feature>
<organism evidence="12 13">
    <name type="scientific">Shewanella mangrovi</name>
    <dbReference type="NCBI Taxonomy" id="1515746"/>
    <lineage>
        <taxon>Bacteria</taxon>
        <taxon>Pseudomonadati</taxon>
        <taxon>Pseudomonadota</taxon>
        <taxon>Gammaproteobacteria</taxon>
        <taxon>Alteromonadales</taxon>
        <taxon>Shewanellaceae</taxon>
        <taxon>Shewanella</taxon>
    </lineage>
</organism>
<dbReference type="GO" id="GO:0003887">
    <property type="term" value="F:DNA-directed DNA polymerase activity"/>
    <property type="evidence" value="ECO:0007669"/>
    <property type="project" value="UniProtKB-UniRule"/>
</dbReference>
<keyword evidence="3" id="KW-0808">Transferase</keyword>
<dbReference type="Gene3D" id="3.40.50.300">
    <property type="entry name" value="P-loop containing nucleotide triphosphate hydrolases"/>
    <property type="match status" value="1"/>
</dbReference>
<protein>
    <recommendedName>
        <fullName evidence="2 9">DNA polymerase III subunit delta</fullName>
        <ecNumber evidence="1 9">2.7.7.7</ecNumber>
    </recommendedName>
</protein>
<keyword evidence="6" id="KW-0239">DNA-directed DNA polymerase</keyword>
<evidence type="ECO:0000256" key="1">
    <source>
        <dbReference type="ARBA" id="ARBA00012417"/>
    </source>
</evidence>
<evidence type="ECO:0000313" key="13">
    <source>
        <dbReference type="Proteomes" id="UP000029264"/>
    </source>
</evidence>
<keyword evidence="4" id="KW-0548">Nucleotidyltransferase</keyword>
<dbReference type="Gene3D" id="1.20.272.10">
    <property type="match status" value="1"/>
</dbReference>
<dbReference type="OrthoDB" id="9770982at2"/>
<keyword evidence="5" id="KW-0235">DNA replication</keyword>
<evidence type="ECO:0000259" key="10">
    <source>
        <dbReference type="Pfam" id="PF06144"/>
    </source>
</evidence>
<sequence>MRVYPDQLHRQLNTLKPCYLLFGDDPWLLNHAKEQLIAAARAQGFEERIQLEQDNSFSWQELANEWNAMSLFASRRIIELHLPQAKPGTEGSAMLQQLLNSQNHDVLLIITGAKLAREQQSSKWFKALDKDGIFVPCTTPETAQFQRWLDGRVQFYRLNLQADARAMLMNLYEGNLLAADQALQLLQLLAATRPISAAELTQYFEDQSRFNVFQLVDALLENRQEKAQHILVQLKAEDTAMPIIHWALQKELTILWQLQSAANARQPLTPIYSKLRIWDKRQPLYQAALSRLSLEAIEEMLSLCSSLELRLKQQGLEDWTGVSHLCLLFDADTHAQLKTFGLN</sequence>
<reference evidence="12 13" key="1">
    <citation type="submission" date="2014-06" db="EMBL/GenBank/DDBJ databases">
        <title>Shewanella sp. YQH10.</title>
        <authorList>
            <person name="Liu Y."/>
            <person name="Zeng R."/>
        </authorList>
    </citation>
    <scope>NUCLEOTIDE SEQUENCE [LARGE SCALE GENOMIC DNA]</scope>
    <source>
        <strain evidence="12 13">YQH10</strain>
    </source>
</reference>
<dbReference type="Gene3D" id="1.10.8.60">
    <property type="match status" value="1"/>
</dbReference>
<evidence type="ECO:0000256" key="4">
    <source>
        <dbReference type="ARBA" id="ARBA00022695"/>
    </source>
</evidence>
<dbReference type="EMBL" id="JPEO01000018">
    <property type="protein sequence ID" value="KFZ36431.1"/>
    <property type="molecule type" value="Genomic_DNA"/>
</dbReference>
<comment type="caution">
    <text evidence="12">The sequence shown here is derived from an EMBL/GenBank/DDBJ whole genome shotgun (WGS) entry which is preliminary data.</text>
</comment>
<dbReference type="InterPro" id="IPR027417">
    <property type="entry name" value="P-loop_NTPase"/>
</dbReference>
<dbReference type="AlphaFoldDB" id="A0A094JVH1"/>
<dbReference type="InterPro" id="IPR008921">
    <property type="entry name" value="DNA_pol3_clamp-load_cplx_C"/>
</dbReference>
<dbReference type="PANTHER" id="PTHR34388:SF1">
    <property type="entry name" value="DNA POLYMERASE III SUBUNIT DELTA"/>
    <property type="match status" value="1"/>
</dbReference>
<feature type="domain" description="DNA polymerase III delta N-terminal" evidence="10">
    <location>
        <begin position="19"/>
        <end position="137"/>
    </location>
</feature>
<name>A0A094JVH1_9GAMM</name>
<evidence type="ECO:0000256" key="7">
    <source>
        <dbReference type="ARBA" id="ARBA00034754"/>
    </source>
</evidence>
<evidence type="ECO:0000256" key="2">
    <source>
        <dbReference type="ARBA" id="ARBA00017703"/>
    </source>
</evidence>
<dbReference type="RefSeq" id="WP_037445038.1">
    <property type="nucleotide sequence ID" value="NZ_JPEO01000018.1"/>
</dbReference>
<keyword evidence="13" id="KW-1185">Reference proteome</keyword>
<dbReference type="NCBIfam" id="TIGR01128">
    <property type="entry name" value="holA"/>
    <property type="match status" value="1"/>
</dbReference>
<evidence type="ECO:0000256" key="6">
    <source>
        <dbReference type="ARBA" id="ARBA00022932"/>
    </source>
</evidence>
<gene>
    <name evidence="12" type="ORF">HR45_16580</name>
</gene>
<dbReference type="eggNOG" id="COG1466">
    <property type="taxonomic scope" value="Bacteria"/>
</dbReference>
<comment type="catalytic activity">
    <reaction evidence="8">
        <text>DNA(n) + a 2'-deoxyribonucleoside 5'-triphosphate = DNA(n+1) + diphosphate</text>
        <dbReference type="Rhea" id="RHEA:22508"/>
        <dbReference type="Rhea" id="RHEA-COMP:17339"/>
        <dbReference type="Rhea" id="RHEA-COMP:17340"/>
        <dbReference type="ChEBI" id="CHEBI:33019"/>
        <dbReference type="ChEBI" id="CHEBI:61560"/>
        <dbReference type="ChEBI" id="CHEBI:173112"/>
        <dbReference type="EC" id="2.7.7.7"/>
    </reaction>
</comment>
<evidence type="ECO:0000256" key="8">
    <source>
        <dbReference type="ARBA" id="ARBA00049244"/>
    </source>
</evidence>
<comment type="similarity">
    <text evidence="7">Belongs to the DNA polymerase HolA subunit family.</text>
</comment>
<dbReference type="Pfam" id="PF06144">
    <property type="entry name" value="DNA_pol3_delta"/>
    <property type="match status" value="1"/>
</dbReference>
<dbReference type="GO" id="GO:0003677">
    <property type="term" value="F:DNA binding"/>
    <property type="evidence" value="ECO:0007669"/>
    <property type="project" value="InterPro"/>
</dbReference>
<dbReference type="Pfam" id="PF14840">
    <property type="entry name" value="DNA_pol3_delt_C"/>
    <property type="match status" value="1"/>
</dbReference>
<evidence type="ECO:0000256" key="5">
    <source>
        <dbReference type="ARBA" id="ARBA00022705"/>
    </source>
</evidence>
<dbReference type="Proteomes" id="UP000029264">
    <property type="component" value="Unassembled WGS sequence"/>
</dbReference>
<dbReference type="GO" id="GO:0006261">
    <property type="term" value="P:DNA-templated DNA replication"/>
    <property type="evidence" value="ECO:0007669"/>
    <property type="project" value="TreeGrafter"/>
</dbReference>
<dbReference type="GO" id="GO:0009360">
    <property type="term" value="C:DNA polymerase III complex"/>
    <property type="evidence" value="ECO:0007669"/>
    <property type="project" value="UniProtKB-UniRule"/>
</dbReference>
<dbReference type="EC" id="2.7.7.7" evidence="1 9"/>
<dbReference type="InterPro" id="IPR032780">
    <property type="entry name" value="DNA_pol3_delt_C"/>
</dbReference>
<dbReference type="InterPro" id="IPR010372">
    <property type="entry name" value="DNA_pol3_delta_N"/>
</dbReference>
<dbReference type="InterPro" id="IPR005790">
    <property type="entry name" value="DNA_polIII_delta"/>
</dbReference>
<evidence type="ECO:0000313" key="12">
    <source>
        <dbReference type="EMBL" id="KFZ36431.1"/>
    </source>
</evidence>
<evidence type="ECO:0000256" key="9">
    <source>
        <dbReference type="NCBIfam" id="TIGR01128"/>
    </source>
</evidence>
<dbReference type="SUPFAM" id="SSF52540">
    <property type="entry name" value="P-loop containing nucleoside triphosphate hydrolases"/>
    <property type="match status" value="1"/>
</dbReference>
<dbReference type="SUPFAM" id="SSF48019">
    <property type="entry name" value="post-AAA+ oligomerization domain-like"/>
    <property type="match status" value="1"/>
</dbReference>
<dbReference type="STRING" id="1515746.HR45_16580"/>
<evidence type="ECO:0000259" key="11">
    <source>
        <dbReference type="Pfam" id="PF14840"/>
    </source>
</evidence>
<accession>A0A094JVH1</accession>
<proteinExistence type="inferred from homology"/>
<dbReference type="PANTHER" id="PTHR34388">
    <property type="entry name" value="DNA POLYMERASE III SUBUNIT DELTA"/>
    <property type="match status" value="1"/>
</dbReference>
<evidence type="ECO:0000256" key="3">
    <source>
        <dbReference type="ARBA" id="ARBA00022679"/>
    </source>
</evidence>